<keyword evidence="1" id="KW-1133">Transmembrane helix</keyword>
<evidence type="ECO:0000313" key="3">
    <source>
        <dbReference type="Proteomes" id="UP000265816"/>
    </source>
</evidence>
<dbReference type="AlphaFoldDB" id="A0A398B2R6"/>
<dbReference type="InterPro" id="IPR021324">
    <property type="entry name" value="DUF2929"/>
</dbReference>
<dbReference type="Proteomes" id="UP000265816">
    <property type="component" value="Unassembled WGS sequence"/>
</dbReference>
<sequence length="63" mass="7054">MKYLWTFLWTFLLIQMATYVSSSMIGIGFDYKTGSILAVGATLLIYIFPIIIPEDQAGQHGAH</sequence>
<dbReference type="Pfam" id="PF11151">
    <property type="entry name" value="DUF2929"/>
    <property type="match status" value="1"/>
</dbReference>
<dbReference type="EMBL" id="QWVT01000044">
    <property type="protein sequence ID" value="RID82076.1"/>
    <property type="molecule type" value="Genomic_DNA"/>
</dbReference>
<protein>
    <submittedName>
        <fullName evidence="2">DUF2929 family protein</fullName>
    </submittedName>
</protein>
<evidence type="ECO:0000256" key="1">
    <source>
        <dbReference type="SAM" id="Phobius"/>
    </source>
</evidence>
<evidence type="ECO:0000313" key="2">
    <source>
        <dbReference type="EMBL" id="RID82076.1"/>
    </source>
</evidence>
<dbReference type="RefSeq" id="WP_119114689.1">
    <property type="nucleotide sequence ID" value="NZ_CBCSEO010000001.1"/>
</dbReference>
<comment type="caution">
    <text evidence="2">The sequence shown here is derived from an EMBL/GenBank/DDBJ whole genome shotgun (WGS) entry which is preliminary data.</text>
</comment>
<organism evidence="2 3">
    <name type="scientific">Mesobacillus zeae</name>
    <dbReference type="NCBI Taxonomy" id="1917180"/>
    <lineage>
        <taxon>Bacteria</taxon>
        <taxon>Bacillati</taxon>
        <taxon>Bacillota</taxon>
        <taxon>Bacilli</taxon>
        <taxon>Bacillales</taxon>
        <taxon>Bacillaceae</taxon>
        <taxon>Mesobacillus</taxon>
    </lineage>
</organism>
<accession>A0A398B2R6</accession>
<dbReference type="OrthoDB" id="2440739at2"/>
<name>A0A398B2R6_9BACI</name>
<keyword evidence="1" id="KW-0812">Transmembrane</keyword>
<reference evidence="2 3" key="1">
    <citation type="submission" date="2018-08" db="EMBL/GenBank/DDBJ databases">
        <title>Bacillus jemisoniae sp. nov., Bacillus chryseoplanitiae sp. nov., Bacillus resnikiae sp. nov., and Bacillus frankliniae sp. nov., isolated from Viking spacecraft and associated surfaces.</title>
        <authorList>
            <person name="Seuylemezian A."/>
            <person name="Vaishampayan P."/>
        </authorList>
    </citation>
    <scope>NUCLEOTIDE SEQUENCE [LARGE SCALE GENOMIC DNA]</scope>
    <source>
        <strain evidence="2 3">JJ-247</strain>
    </source>
</reference>
<proteinExistence type="predicted"/>
<keyword evidence="3" id="KW-1185">Reference proteome</keyword>
<gene>
    <name evidence="2" type="ORF">D1970_20375</name>
</gene>
<feature type="transmembrane region" description="Helical" evidence="1">
    <location>
        <begin position="32"/>
        <end position="52"/>
    </location>
</feature>
<keyword evidence="1" id="KW-0472">Membrane</keyword>